<organism evidence="2 3">
    <name type="scientific">Gigaspora rosea</name>
    <dbReference type="NCBI Taxonomy" id="44941"/>
    <lineage>
        <taxon>Eukaryota</taxon>
        <taxon>Fungi</taxon>
        <taxon>Fungi incertae sedis</taxon>
        <taxon>Mucoromycota</taxon>
        <taxon>Glomeromycotina</taxon>
        <taxon>Glomeromycetes</taxon>
        <taxon>Diversisporales</taxon>
        <taxon>Gigasporaceae</taxon>
        <taxon>Gigaspora</taxon>
    </lineage>
</organism>
<gene>
    <name evidence="2" type="ORF">C2G38_2046829</name>
</gene>
<dbReference type="AlphaFoldDB" id="A0A397UGW7"/>
<name>A0A397UGW7_9GLOM</name>
<evidence type="ECO:0000313" key="3">
    <source>
        <dbReference type="Proteomes" id="UP000266673"/>
    </source>
</evidence>
<proteinExistence type="predicted"/>
<protein>
    <submittedName>
        <fullName evidence="2">Uncharacterized protein</fullName>
    </submittedName>
</protein>
<feature type="region of interest" description="Disordered" evidence="1">
    <location>
        <begin position="208"/>
        <end position="240"/>
    </location>
</feature>
<dbReference type="EMBL" id="QKWP01001824">
    <property type="protein sequence ID" value="RIB06396.1"/>
    <property type="molecule type" value="Genomic_DNA"/>
</dbReference>
<evidence type="ECO:0000313" key="2">
    <source>
        <dbReference type="EMBL" id="RIB06396.1"/>
    </source>
</evidence>
<feature type="compositionally biased region" description="Basic and acidic residues" evidence="1">
    <location>
        <begin position="220"/>
        <end position="239"/>
    </location>
</feature>
<sequence length="553" mass="63993">MATLFLSARMWIPRQKKKTIKEDLYEREKKEEIRDKERDPEKLLQELFIIYNALSQKIALEKEITSDVDAVLEPGNLALDLIEGIYKEVLTKKKLEKEKIPIFETYQKFTETSHEVLIEIKMGEVELKVIPMKSGDKMKKFDVDDTDKPCKEDKGGIKKDNEFNRIMSVDSEFTGKTTIVSKVKLGKFGQKKKMETVLIMPREIVGGKTQEEDDHNPLTGDEKGSVEEKHKGKHERPLDGEALGHTCNLWRREVIRNTEYAEEKEHKAFKHFKSEKTETVNKVNVPEVYQKKAEGSLYKNGDEKVSVVEERFLHIDSSVDKELGKDRIEIRKVKGKAKANLEAQVRLGSCYQKRSGPRRRLSQTELVHEEKEPIQEPRGEINIKKGKKKDYKKVIDKINLLTKKEKLDRTCEVWMRKIKKFQETATLNRGRVEEPTEETFDRIYEAECRVKKNEDKEIKVETELSMTYPKPTKVDYANRIKDPEDGRTSIRIEKDVEEGKSMISAYYQKSANNESDILALNGRGKTRCCIDGCEKAIANQDKSLKVEVKDASA</sequence>
<dbReference type="Proteomes" id="UP000266673">
    <property type="component" value="Unassembled WGS sequence"/>
</dbReference>
<reference evidence="2 3" key="1">
    <citation type="submission" date="2018-06" db="EMBL/GenBank/DDBJ databases">
        <title>Comparative genomics reveals the genomic features of Rhizophagus irregularis, R. cerebriforme, R. diaphanum and Gigaspora rosea, and their symbiotic lifestyle signature.</title>
        <authorList>
            <person name="Morin E."/>
            <person name="San Clemente H."/>
            <person name="Chen E.C.H."/>
            <person name="De La Providencia I."/>
            <person name="Hainaut M."/>
            <person name="Kuo A."/>
            <person name="Kohler A."/>
            <person name="Murat C."/>
            <person name="Tang N."/>
            <person name="Roy S."/>
            <person name="Loubradou J."/>
            <person name="Henrissat B."/>
            <person name="Grigoriev I.V."/>
            <person name="Corradi N."/>
            <person name="Roux C."/>
            <person name="Martin F.M."/>
        </authorList>
    </citation>
    <scope>NUCLEOTIDE SEQUENCE [LARGE SCALE GENOMIC DNA]</scope>
    <source>
        <strain evidence="2 3">DAOM 194757</strain>
    </source>
</reference>
<evidence type="ECO:0000256" key="1">
    <source>
        <dbReference type="SAM" id="MobiDB-lite"/>
    </source>
</evidence>
<keyword evidence="3" id="KW-1185">Reference proteome</keyword>
<comment type="caution">
    <text evidence="2">The sequence shown here is derived from an EMBL/GenBank/DDBJ whole genome shotgun (WGS) entry which is preliminary data.</text>
</comment>
<accession>A0A397UGW7</accession>